<protein>
    <recommendedName>
        <fullName evidence="4">Distal membrane arm assembly complex 2-like protein</fullName>
    </recommendedName>
</protein>
<evidence type="ECO:0000313" key="2">
    <source>
        <dbReference type="EMBL" id="CAK0832345.1"/>
    </source>
</evidence>
<dbReference type="Proteomes" id="UP001189429">
    <property type="component" value="Unassembled WGS sequence"/>
</dbReference>
<accession>A0ABN9SKN8</accession>
<reference evidence="2" key="1">
    <citation type="submission" date="2023-10" db="EMBL/GenBank/DDBJ databases">
        <authorList>
            <person name="Chen Y."/>
            <person name="Shah S."/>
            <person name="Dougan E. K."/>
            <person name="Thang M."/>
            <person name="Chan C."/>
        </authorList>
    </citation>
    <scope>NUCLEOTIDE SEQUENCE [LARGE SCALE GENOMIC DNA]</scope>
</reference>
<feature type="region of interest" description="Disordered" evidence="1">
    <location>
        <begin position="552"/>
        <end position="579"/>
    </location>
</feature>
<sequence length="579" mass="62305">MNFGSSARIYWIGAGAPSAVPPTPPLRRSARQRGWPSAGPRNPCGTPKVHIHVDLLHLGHKQDRRRRRRAPCRGVCERQRNQFRGPDRQRHRRPGRHCAGLPLGGQLCLEPPRSKTETRHKLNFRKSAQISWIGAGTPLAAPPVPPRRAPRARGRGSCGDPGSPCGPPKAYVYAFFCFLLDLTRNEILGDGGMAFGRMLTVNSGIRQLTLCGNMVGAGGARSIGLALPSNISLRILNLRCCGLGAEGARYIAQGLSKERAALTELHVGLNQVGDEGAAEFAEMIRINRSILEFYAEANGIKSRGGGLLAEALRDNDCLLKLWLLKNDLGADAVGKFALAVTHNKVLRCLGLTSFDALPPSVRQDMEMAKELRTREYAENEDIPPLPVLTDACSPAADTARSGNTYSNDEPRVLHSSSVGSLEMRHATSGEGASRGGRRAGHEEAAARRGRRGRSGSPVNACAAEEGVPQPEFPRASRAPTAPHTPQKPVLEAAVQSGSPGAAHQGSAQKEKMEQQIVMWHDQFEIQNLLEMTSEFDAVNSTVPIAPVDLAEDGPEVAHVSEELAGRHRGTAPQSEASTS</sequence>
<evidence type="ECO:0008006" key="4">
    <source>
        <dbReference type="Google" id="ProtNLM"/>
    </source>
</evidence>
<evidence type="ECO:0000256" key="1">
    <source>
        <dbReference type="SAM" id="MobiDB-lite"/>
    </source>
</evidence>
<dbReference type="PANTHER" id="PTHR24114:SF2">
    <property type="entry name" value="F-BOX DOMAIN-CONTAINING PROTEIN-RELATED"/>
    <property type="match status" value="1"/>
</dbReference>
<dbReference type="Pfam" id="PF13516">
    <property type="entry name" value="LRR_6"/>
    <property type="match status" value="2"/>
</dbReference>
<dbReference type="PANTHER" id="PTHR24114">
    <property type="entry name" value="LEUCINE RICH REPEAT FAMILY PROTEIN"/>
    <property type="match status" value="1"/>
</dbReference>
<feature type="region of interest" description="Disordered" evidence="1">
    <location>
        <begin position="374"/>
        <end position="485"/>
    </location>
</feature>
<gene>
    <name evidence="2" type="ORF">PCOR1329_LOCUS30391</name>
</gene>
<comment type="caution">
    <text evidence="2">The sequence shown here is derived from an EMBL/GenBank/DDBJ whole genome shotgun (WGS) entry which is preliminary data.</text>
</comment>
<name>A0ABN9SKN8_9DINO</name>
<proteinExistence type="predicted"/>
<dbReference type="InterPro" id="IPR032675">
    <property type="entry name" value="LRR_dom_sf"/>
</dbReference>
<keyword evidence="3" id="KW-1185">Reference proteome</keyword>
<dbReference type="EMBL" id="CAUYUJ010011669">
    <property type="protein sequence ID" value="CAK0832345.1"/>
    <property type="molecule type" value="Genomic_DNA"/>
</dbReference>
<dbReference type="SMART" id="SM00368">
    <property type="entry name" value="LRR_RI"/>
    <property type="match status" value="5"/>
</dbReference>
<organism evidence="2 3">
    <name type="scientific">Prorocentrum cordatum</name>
    <dbReference type="NCBI Taxonomy" id="2364126"/>
    <lineage>
        <taxon>Eukaryota</taxon>
        <taxon>Sar</taxon>
        <taxon>Alveolata</taxon>
        <taxon>Dinophyceae</taxon>
        <taxon>Prorocentrales</taxon>
        <taxon>Prorocentraceae</taxon>
        <taxon>Prorocentrum</taxon>
    </lineage>
</organism>
<evidence type="ECO:0000313" key="3">
    <source>
        <dbReference type="Proteomes" id="UP001189429"/>
    </source>
</evidence>
<dbReference type="SUPFAM" id="SSF52047">
    <property type="entry name" value="RNI-like"/>
    <property type="match status" value="1"/>
</dbReference>
<feature type="region of interest" description="Disordered" evidence="1">
    <location>
        <begin position="136"/>
        <end position="160"/>
    </location>
</feature>
<dbReference type="InterPro" id="IPR001611">
    <property type="entry name" value="Leu-rich_rpt"/>
</dbReference>
<dbReference type="InterPro" id="IPR052394">
    <property type="entry name" value="LRR-containing"/>
</dbReference>
<feature type="region of interest" description="Disordered" evidence="1">
    <location>
        <begin position="19"/>
        <end position="47"/>
    </location>
</feature>
<dbReference type="Gene3D" id="3.80.10.10">
    <property type="entry name" value="Ribonuclease Inhibitor"/>
    <property type="match status" value="2"/>
</dbReference>